<proteinExistence type="predicted"/>
<feature type="region of interest" description="Disordered" evidence="1">
    <location>
        <begin position="1"/>
        <end position="83"/>
    </location>
</feature>
<evidence type="ECO:0000313" key="2">
    <source>
        <dbReference type="EMBL" id="MFB9071420.1"/>
    </source>
</evidence>
<reference evidence="2 3" key="1">
    <citation type="submission" date="2024-09" db="EMBL/GenBank/DDBJ databases">
        <authorList>
            <person name="Sun Q."/>
            <person name="Mori K."/>
        </authorList>
    </citation>
    <scope>NUCLEOTIDE SEQUENCE [LARGE SCALE GENOMIC DNA]</scope>
    <source>
        <strain evidence="2 3">CCM 7609</strain>
    </source>
</reference>
<dbReference type="Proteomes" id="UP001589575">
    <property type="component" value="Unassembled WGS sequence"/>
</dbReference>
<protein>
    <submittedName>
        <fullName evidence="2">Uncharacterized protein</fullName>
    </submittedName>
</protein>
<gene>
    <name evidence="2" type="ORF">ACFFX0_09505</name>
</gene>
<evidence type="ECO:0000256" key="1">
    <source>
        <dbReference type="SAM" id="MobiDB-lite"/>
    </source>
</evidence>
<sequence length="83" mass="9169">MGRLPGDGPFPGGTARHHPPGGAGRPGRPHPRHPRCRRGDPGCRSVRWRHPGHDVGRFPRGRASPPRGVSFPPGPTHRRVYRR</sequence>
<comment type="caution">
    <text evidence="2">The sequence shown here is derived from an EMBL/GenBank/DDBJ whole genome shotgun (WGS) entry which is preliminary data.</text>
</comment>
<evidence type="ECO:0000313" key="3">
    <source>
        <dbReference type="Proteomes" id="UP001589575"/>
    </source>
</evidence>
<feature type="compositionally biased region" description="Basic residues" evidence="1">
    <location>
        <begin position="27"/>
        <end position="36"/>
    </location>
</feature>
<organism evidence="2 3">
    <name type="scientific">Citricoccus parietis</name>
    <dbReference type="NCBI Taxonomy" id="592307"/>
    <lineage>
        <taxon>Bacteria</taxon>
        <taxon>Bacillati</taxon>
        <taxon>Actinomycetota</taxon>
        <taxon>Actinomycetes</taxon>
        <taxon>Micrococcales</taxon>
        <taxon>Micrococcaceae</taxon>
        <taxon>Citricoccus</taxon>
    </lineage>
</organism>
<name>A0ABV5FXL7_9MICC</name>
<accession>A0ABV5FXL7</accession>
<keyword evidence="3" id="KW-1185">Reference proteome</keyword>
<dbReference type="EMBL" id="JBHMFI010000001">
    <property type="protein sequence ID" value="MFB9071420.1"/>
    <property type="molecule type" value="Genomic_DNA"/>
</dbReference>